<accession>A0ABQ9UVB9</accession>
<gene>
    <name evidence="1" type="ORF">P7K49_022421</name>
</gene>
<protein>
    <submittedName>
        <fullName evidence="1">Uncharacterized protein</fullName>
    </submittedName>
</protein>
<reference evidence="1 2" key="1">
    <citation type="submission" date="2023-05" db="EMBL/GenBank/DDBJ databases">
        <title>B98-5 Cell Line De Novo Hybrid Assembly: An Optical Mapping Approach.</title>
        <authorList>
            <person name="Kananen K."/>
            <person name="Auerbach J.A."/>
            <person name="Kautto E."/>
            <person name="Blachly J.S."/>
        </authorList>
    </citation>
    <scope>NUCLEOTIDE SEQUENCE [LARGE SCALE GENOMIC DNA]</scope>
    <source>
        <strain evidence="1">B95-8</strain>
        <tissue evidence="1">Cell line</tissue>
    </source>
</reference>
<dbReference type="EMBL" id="JASSZA010000010">
    <property type="protein sequence ID" value="KAK2101073.1"/>
    <property type="molecule type" value="Genomic_DNA"/>
</dbReference>
<evidence type="ECO:0000313" key="2">
    <source>
        <dbReference type="Proteomes" id="UP001266305"/>
    </source>
</evidence>
<proteinExistence type="predicted"/>
<keyword evidence="2" id="KW-1185">Reference proteome</keyword>
<sequence length="55" mass="6167">MTEQERPPNKQELILLKITSPVLELPQADLDFSNEEIGNNGRALAGIHLETRQVV</sequence>
<dbReference type="Proteomes" id="UP001266305">
    <property type="component" value="Unassembled WGS sequence"/>
</dbReference>
<evidence type="ECO:0000313" key="1">
    <source>
        <dbReference type="EMBL" id="KAK2101073.1"/>
    </source>
</evidence>
<organism evidence="1 2">
    <name type="scientific">Saguinus oedipus</name>
    <name type="common">Cotton-top tamarin</name>
    <name type="synonym">Oedipomidas oedipus</name>
    <dbReference type="NCBI Taxonomy" id="9490"/>
    <lineage>
        <taxon>Eukaryota</taxon>
        <taxon>Metazoa</taxon>
        <taxon>Chordata</taxon>
        <taxon>Craniata</taxon>
        <taxon>Vertebrata</taxon>
        <taxon>Euteleostomi</taxon>
        <taxon>Mammalia</taxon>
        <taxon>Eutheria</taxon>
        <taxon>Euarchontoglires</taxon>
        <taxon>Primates</taxon>
        <taxon>Haplorrhini</taxon>
        <taxon>Platyrrhini</taxon>
        <taxon>Cebidae</taxon>
        <taxon>Callitrichinae</taxon>
        <taxon>Saguinus</taxon>
    </lineage>
</organism>
<name>A0ABQ9UVB9_SAGOE</name>
<comment type="caution">
    <text evidence="1">The sequence shown here is derived from an EMBL/GenBank/DDBJ whole genome shotgun (WGS) entry which is preliminary data.</text>
</comment>